<gene>
    <name evidence="2" type="ORF">K466DRAFT_178815</name>
</gene>
<feature type="compositionally biased region" description="Pro residues" evidence="1">
    <location>
        <begin position="110"/>
        <end position="119"/>
    </location>
</feature>
<accession>A0A5C3PA10</accession>
<proteinExistence type="predicted"/>
<dbReference type="AlphaFoldDB" id="A0A5C3PA10"/>
<dbReference type="InParanoid" id="A0A5C3PA10"/>
<organism evidence="2 3">
    <name type="scientific">Polyporus arcularius HHB13444</name>
    <dbReference type="NCBI Taxonomy" id="1314778"/>
    <lineage>
        <taxon>Eukaryota</taxon>
        <taxon>Fungi</taxon>
        <taxon>Dikarya</taxon>
        <taxon>Basidiomycota</taxon>
        <taxon>Agaricomycotina</taxon>
        <taxon>Agaricomycetes</taxon>
        <taxon>Polyporales</taxon>
        <taxon>Polyporaceae</taxon>
        <taxon>Polyporus</taxon>
    </lineage>
</organism>
<feature type="compositionally biased region" description="Basic and acidic residues" evidence="1">
    <location>
        <begin position="122"/>
        <end position="133"/>
    </location>
</feature>
<keyword evidence="3" id="KW-1185">Reference proteome</keyword>
<reference evidence="2 3" key="1">
    <citation type="journal article" date="2019" name="Nat. Ecol. Evol.">
        <title>Megaphylogeny resolves global patterns of mushroom evolution.</title>
        <authorList>
            <person name="Varga T."/>
            <person name="Krizsan K."/>
            <person name="Foldi C."/>
            <person name="Dima B."/>
            <person name="Sanchez-Garcia M."/>
            <person name="Sanchez-Ramirez S."/>
            <person name="Szollosi G.J."/>
            <person name="Szarkandi J.G."/>
            <person name="Papp V."/>
            <person name="Albert L."/>
            <person name="Andreopoulos W."/>
            <person name="Angelini C."/>
            <person name="Antonin V."/>
            <person name="Barry K.W."/>
            <person name="Bougher N.L."/>
            <person name="Buchanan P."/>
            <person name="Buyck B."/>
            <person name="Bense V."/>
            <person name="Catcheside P."/>
            <person name="Chovatia M."/>
            <person name="Cooper J."/>
            <person name="Damon W."/>
            <person name="Desjardin D."/>
            <person name="Finy P."/>
            <person name="Geml J."/>
            <person name="Haridas S."/>
            <person name="Hughes K."/>
            <person name="Justo A."/>
            <person name="Karasinski D."/>
            <person name="Kautmanova I."/>
            <person name="Kiss B."/>
            <person name="Kocsube S."/>
            <person name="Kotiranta H."/>
            <person name="LaButti K.M."/>
            <person name="Lechner B.E."/>
            <person name="Liimatainen K."/>
            <person name="Lipzen A."/>
            <person name="Lukacs Z."/>
            <person name="Mihaltcheva S."/>
            <person name="Morgado L.N."/>
            <person name="Niskanen T."/>
            <person name="Noordeloos M.E."/>
            <person name="Ohm R.A."/>
            <person name="Ortiz-Santana B."/>
            <person name="Ovrebo C."/>
            <person name="Racz N."/>
            <person name="Riley R."/>
            <person name="Savchenko A."/>
            <person name="Shiryaev A."/>
            <person name="Soop K."/>
            <person name="Spirin V."/>
            <person name="Szebenyi C."/>
            <person name="Tomsovsky M."/>
            <person name="Tulloss R.E."/>
            <person name="Uehling J."/>
            <person name="Grigoriev I.V."/>
            <person name="Vagvolgyi C."/>
            <person name="Papp T."/>
            <person name="Martin F.M."/>
            <person name="Miettinen O."/>
            <person name="Hibbett D.S."/>
            <person name="Nagy L.G."/>
        </authorList>
    </citation>
    <scope>NUCLEOTIDE SEQUENCE [LARGE SCALE GENOMIC DNA]</scope>
    <source>
        <strain evidence="2 3">HHB13444</strain>
    </source>
</reference>
<evidence type="ECO:0000313" key="2">
    <source>
        <dbReference type="EMBL" id="TFK85739.1"/>
    </source>
</evidence>
<sequence>MTPIPGGAALTPSSSPRISPPLPLLTSSSRQHSEARPSTHSQSEPDTHHKSHLSGCNVSPRTSGAAKPALAPPTRGSVYPGSATPIVIPQNPPPNAPSQLPQRPCGSTPHPMPPSPPPSLTRSDKTAAPRRSPDCIIHTPSQP</sequence>
<name>A0A5C3PA10_9APHY</name>
<dbReference type="Proteomes" id="UP000308197">
    <property type="component" value="Unassembled WGS sequence"/>
</dbReference>
<evidence type="ECO:0000313" key="3">
    <source>
        <dbReference type="Proteomes" id="UP000308197"/>
    </source>
</evidence>
<dbReference type="EMBL" id="ML211236">
    <property type="protein sequence ID" value="TFK85739.1"/>
    <property type="molecule type" value="Genomic_DNA"/>
</dbReference>
<evidence type="ECO:0000256" key="1">
    <source>
        <dbReference type="SAM" id="MobiDB-lite"/>
    </source>
</evidence>
<feature type="compositionally biased region" description="Basic and acidic residues" evidence="1">
    <location>
        <begin position="31"/>
        <end position="48"/>
    </location>
</feature>
<feature type="region of interest" description="Disordered" evidence="1">
    <location>
        <begin position="1"/>
        <end position="143"/>
    </location>
</feature>
<protein>
    <submittedName>
        <fullName evidence="2">Uncharacterized protein</fullName>
    </submittedName>
</protein>